<reference evidence="1" key="1">
    <citation type="submission" date="2022-03" db="EMBL/GenBank/DDBJ databases">
        <title>A functionally conserved STORR gene fusion in Papaver species that diverged 16.8 million years ago.</title>
        <authorList>
            <person name="Catania T."/>
        </authorList>
    </citation>
    <scope>NUCLEOTIDE SEQUENCE</scope>
    <source>
        <strain evidence="1">S-191538</strain>
    </source>
</reference>
<sequence length="257" mass="29766">MAPSKIEKAPSYHRDDRELYSRLVMHLCRDPFRSIDVMAFWMCLADAGLPYIVPMLIVYQDHVVDAVADETILIFSCMTSKIPPPKSKNINVLPLTQSFLDNNRDFSLSFLYENRSTLISEITRKVNEVCIKAFYDILQKAVEKKPGFLQSTTFLVFEADRYRSELSAKHVLKEERRSIIVAFHRGSPMSDRDLMEYFAGLYGNCIERVQPQERKQPQYARVVFRSASTVKTFLGGQEKVKFDINGKQLSARRYRTI</sequence>
<evidence type="ECO:0000313" key="2">
    <source>
        <dbReference type="Proteomes" id="UP001177140"/>
    </source>
</evidence>
<dbReference type="PANTHER" id="PTHR33527">
    <property type="entry name" value="OS07G0274300 PROTEIN"/>
    <property type="match status" value="1"/>
</dbReference>
<name>A0AA42AY97_PAPNU</name>
<proteinExistence type="predicted"/>
<evidence type="ECO:0000313" key="1">
    <source>
        <dbReference type="EMBL" id="MCL7044384.1"/>
    </source>
</evidence>
<organism evidence="1 2">
    <name type="scientific">Papaver nudicaule</name>
    <name type="common">Iceland poppy</name>
    <dbReference type="NCBI Taxonomy" id="74823"/>
    <lineage>
        <taxon>Eukaryota</taxon>
        <taxon>Viridiplantae</taxon>
        <taxon>Streptophyta</taxon>
        <taxon>Embryophyta</taxon>
        <taxon>Tracheophyta</taxon>
        <taxon>Spermatophyta</taxon>
        <taxon>Magnoliopsida</taxon>
        <taxon>Ranunculales</taxon>
        <taxon>Papaveraceae</taxon>
        <taxon>Papaveroideae</taxon>
        <taxon>Papaver</taxon>
    </lineage>
</organism>
<dbReference type="Proteomes" id="UP001177140">
    <property type="component" value="Unassembled WGS sequence"/>
</dbReference>
<dbReference type="AlphaFoldDB" id="A0AA42AY97"/>
<protein>
    <recommendedName>
        <fullName evidence="3">RRM domain-containing protein</fullName>
    </recommendedName>
</protein>
<evidence type="ECO:0008006" key="3">
    <source>
        <dbReference type="Google" id="ProtNLM"/>
    </source>
</evidence>
<gene>
    <name evidence="1" type="ORF">MKW94_018884</name>
</gene>
<comment type="caution">
    <text evidence="1">The sequence shown here is derived from an EMBL/GenBank/DDBJ whole genome shotgun (WGS) entry which is preliminary data.</text>
</comment>
<dbReference type="EMBL" id="JAJJMA010257533">
    <property type="protein sequence ID" value="MCL7044384.1"/>
    <property type="molecule type" value="Genomic_DNA"/>
</dbReference>
<dbReference type="PANTHER" id="PTHR33527:SF14">
    <property type="entry name" value="OS07G0274300 PROTEIN"/>
    <property type="match status" value="1"/>
</dbReference>
<accession>A0AA42AY97</accession>
<keyword evidence="2" id="KW-1185">Reference proteome</keyword>